<comment type="caution">
    <text evidence="4">The sequence shown here is derived from an EMBL/GenBank/DDBJ whole genome shotgun (WGS) entry which is preliminary data.</text>
</comment>
<reference evidence="4 5" key="1">
    <citation type="submission" date="2020-07" db="EMBL/GenBank/DDBJ databases">
        <title>Sequencing the genomes of 1000 actinobacteria strains.</title>
        <authorList>
            <person name="Klenk H.-P."/>
        </authorList>
    </citation>
    <scope>NUCLEOTIDE SEQUENCE [LARGE SCALE GENOMIC DNA]</scope>
    <source>
        <strain evidence="4 5">DSM 104006</strain>
    </source>
</reference>
<proteinExistence type="predicted"/>
<dbReference type="EMBL" id="JACCFK010000002">
    <property type="protein sequence ID" value="NYI91848.1"/>
    <property type="molecule type" value="Genomic_DNA"/>
</dbReference>
<dbReference type="GO" id="GO:0004497">
    <property type="term" value="F:monooxygenase activity"/>
    <property type="evidence" value="ECO:0007669"/>
    <property type="project" value="UniProtKB-KW"/>
</dbReference>
<organism evidence="4 5">
    <name type="scientific">Amycolatopsis endophytica</name>
    <dbReference type="NCBI Taxonomy" id="860233"/>
    <lineage>
        <taxon>Bacteria</taxon>
        <taxon>Bacillati</taxon>
        <taxon>Actinomycetota</taxon>
        <taxon>Actinomycetes</taxon>
        <taxon>Pseudonocardiales</taxon>
        <taxon>Pseudonocardiaceae</taxon>
        <taxon>Amycolatopsis</taxon>
    </lineage>
</organism>
<dbReference type="SUPFAM" id="SSF51905">
    <property type="entry name" value="FAD/NAD(P)-binding domain"/>
    <property type="match status" value="1"/>
</dbReference>
<dbReference type="InterPro" id="IPR050493">
    <property type="entry name" value="FAD-dep_Monooxygenase_BioMet"/>
</dbReference>
<dbReference type="PANTHER" id="PTHR13789:SF309">
    <property type="entry name" value="PUTATIVE (AFU_ORTHOLOGUE AFUA_6G14510)-RELATED"/>
    <property type="match status" value="1"/>
</dbReference>
<keyword evidence="2" id="KW-0503">Monooxygenase</keyword>
<dbReference type="RefSeq" id="WP_179776174.1">
    <property type="nucleotide sequence ID" value="NZ_JACCFK010000002.1"/>
</dbReference>
<gene>
    <name evidence="4" type="ORF">HNR02_005223</name>
</gene>
<dbReference type="PRINTS" id="PR00420">
    <property type="entry name" value="RNGMNOXGNASE"/>
</dbReference>
<evidence type="ECO:0000313" key="5">
    <source>
        <dbReference type="Proteomes" id="UP000549616"/>
    </source>
</evidence>
<sequence>MTKALIVGGGISGLATAMVLSRQGIEVDLVERQPQVEALGSGITLIAPALRALDRLGVYADCVGQGYGVTDFEIYEVDGTLAERFPLPSPVGTDQPGLLGMMRPTLHTILLDHATNEGTVVRTGVAPVHIEQRPSAADVTFNNGEHGHYDLVIGADGIRSTVRELLFEPLTPRPLGQGIFRVVLPRPAEVTAEVQFHPAGDVTVGFTPTAPDRMYMYCLFPIDDGYRPEKEELVDLVRARIAPFGGVVAEIRDAVKDVDQIHYTRFETVLAPDPWFRGRTVLLGDAAHCTTPHLAAGAAMCLEDAVVLGEELAAAATVDDALRAYCTRRFDRCKYVVETASLLSHWQTHPDTPGADHSRVMGEAFERLAGPF</sequence>
<keyword evidence="1" id="KW-0560">Oxidoreductase</keyword>
<evidence type="ECO:0000313" key="4">
    <source>
        <dbReference type="EMBL" id="NYI91848.1"/>
    </source>
</evidence>
<keyword evidence="5" id="KW-1185">Reference proteome</keyword>
<dbReference type="AlphaFoldDB" id="A0A853B955"/>
<dbReference type="NCBIfam" id="NF005313">
    <property type="entry name" value="PRK06847.1"/>
    <property type="match status" value="1"/>
</dbReference>
<dbReference type="PANTHER" id="PTHR13789">
    <property type="entry name" value="MONOOXYGENASE"/>
    <property type="match status" value="1"/>
</dbReference>
<dbReference type="GO" id="GO:0071949">
    <property type="term" value="F:FAD binding"/>
    <property type="evidence" value="ECO:0007669"/>
    <property type="project" value="InterPro"/>
</dbReference>
<evidence type="ECO:0000259" key="3">
    <source>
        <dbReference type="Pfam" id="PF01494"/>
    </source>
</evidence>
<dbReference type="Gene3D" id="3.50.50.60">
    <property type="entry name" value="FAD/NAD(P)-binding domain"/>
    <property type="match status" value="1"/>
</dbReference>
<dbReference type="InterPro" id="IPR002938">
    <property type="entry name" value="FAD-bd"/>
</dbReference>
<dbReference type="Pfam" id="PF01494">
    <property type="entry name" value="FAD_binding_3"/>
    <property type="match status" value="1"/>
</dbReference>
<evidence type="ECO:0000256" key="1">
    <source>
        <dbReference type="ARBA" id="ARBA00023002"/>
    </source>
</evidence>
<dbReference type="Proteomes" id="UP000549616">
    <property type="component" value="Unassembled WGS sequence"/>
</dbReference>
<name>A0A853B955_9PSEU</name>
<accession>A0A853B955</accession>
<protein>
    <submittedName>
        <fullName evidence="4">2-polyprenyl-6-methoxyphenol hydroxylase-like FAD-dependent oxidoreductase</fullName>
    </submittedName>
</protein>
<feature type="domain" description="FAD-binding" evidence="3">
    <location>
        <begin position="2"/>
        <end position="339"/>
    </location>
</feature>
<dbReference type="InterPro" id="IPR036188">
    <property type="entry name" value="FAD/NAD-bd_sf"/>
</dbReference>
<evidence type="ECO:0000256" key="2">
    <source>
        <dbReference type="ARBA" id="ARBA00023033"/>
    </source>
</evidence>